<dbReference type="PANTHER" id="PTHR31529:SF12">
    <property type="entry name" value="LOB DOMAIN-CONTAINING PROTEIN 20"/>
    <property type="match status" value="1"/>
</dbReference>
<dbReference type="PROSITE" id="PS50891">
    <property type="entry name" value="LOB"/>
    <property type="match status" value="1"/>
</dbReference>
<evidence type="ECO:0000256" key="2">
    <source>
        <dbReference type="SAM" id="MobiDB-lite"/>
    </source>
</evidence>
<dbReference type="AlphaFoldDB" id="A0ABD1QYP7"/>
<feature type="compositionally biased region" description="Polar residues" evidence="2">
    <location>
        <begin position="394"/>
        <end position="404"/>
    </location>
</feature>
<comment type="similarity">
    <text evidence="1">Belongs to the LOB domain-containing protein family.</text>
</comment>
<feature type="compositionally biased region" description="Acidic residues" evidence="2">
    <location>
        <begin position="121"/>
        <end position="138"/>
    </location>
</feature>
<sequence length="438" mass="49302">MKEEFEEEDGDTIEKVLWHQPKGMAEEAFRNNRSVEPTLLSYFFDSEPDWNEDKDEDWDGDDSDDDDIDDDDLIISDEDNVFSKKNRAKQRGKGANNLKSTRELKSLAPTTRRRRVRTSFEDEEEESSAEASENDSDEDFRNMRRRGAPVRRKNGNQSISARNNELRTSGRSVRKVSYAESDESEDLDESKKKKNQKLLFCMDGSQSDSTSENRRKGSGKRATGQAETEAGAQPLNAPCGACKFLRRKCISGCIFAPYFGSDQGAARFAAVHKVFGASNVSKLLLHIPDNRRHDAVVTISYEAQARLSDPVYGCVSTIIALQQQVASLQEELSVVQTQLMNSRFAMVNALQNSPSQQQQQQQHVAVLQPAYSNTSSASNNNLININNFSSPTNFEQTAAPSNSFEPIRLCPSVQDHDEEEEEEEESRDPIAFTNQIFH</sequence>
<protein>
    <submittedName>
        <fullName evidence="4">LOB domain-containing protein</fullName>
    </submittedName>
</protein>
<feature type="compositionally biased region" description="Acidic residues" evidence="2">
    <location>
        <begin position="416"/>
        <end position="426"/>
    </location>
</feature>
<feature type="compositionally biased region" description="Basic residues" evidence="2">
    <location>
        <begin position="143"/>
        <end position="154"/>
    </location>
</feature>
<feature type="region of interest" description="Disordered" evidence="2">
    <location>
        <begin position="394"/>
        <end position="438"/>
    </location>
</feature>
<evidence type="ECO:0000313" key="5">
    <source>
        <dbReference type="Proteomes" id="UP001604336"/>
    </source>
</evidence>
<dbReference type="Pfam" id="PF03195">
    <property type="entry name" value="LOB"/>
    <property type="match status" value="1"/>
</dbReference>
<feature type="domain" description="LOB" evidence="3">
    <location>
        <begin position="237"/>
        <end position="339"/>
    </location>
</feature>
<gene>
    <name evidence="4" type="ORF">Adt_33843</name>
</gene>
<evidence type="ECO:0000259" key="3">
    <source>
        <dbReference type="PROSITE" id="PS50891"/>
    </source>
</evidence>
<feature type="compositionally biased region" description="Polar residues" evidence="2">
    <location>
        <begin position="155"/>
        <end position="171"/>
    </location>
</feature>
<name>A0ABD1QYP7_9LAMI</name>
<reference evidence="5" key="1">
    <citation type="submission" date="2024-07" db="EMBL/GenBank/DDBJ databases">
        <title>Two chromosome-level genome assemblies of Korean endemic species Abeliophyllum distichum and Forsythia ovata (Oleaceae).</title>
        <authorList>
            <person name="Jang H."/>
        </authorList>
    </citation>
    <scope>NUCLEOTIDE SEQUENCE [LARGE SCALE GENOMIC DNA]</scope>
</reference>
<feature type="compositionally biased region" description="Acidic residues" evidence="2">
    <location>
        <begin position="46"/>
        <end position="80"/>
    </location>
</feature>
<feature type="region of interest" description="Disordered" evidence="2">
    <location>
        <begin position="44"/>
        <end position="229"/>
    </location>
</feature>
<proteinExistence type="inferred from homology"/>
<keyword evidence="5" id="KW-1185">Reference proteome</keyword>
<dbReference type="Proteomes" id="UP001604336">
    <property type="component" value="Unassembled WGS sequence"/>
</dbReference>
<dbReference type="InterPro" id="IPR004883">
    <property type="entry name" value="LOB"/>
</dbReference>
<accession>A0ABD1QYP7</accession>
<evidence type="ECO:0000256" key="1">
    <source>
        <dbReference type="ARBA" id="ARBA00005474"/>
    </source>
</evidence>
<evidence type="ECO:0000313" key="4">
    <source>
        <dbReference type="EMBL" id="KAL2480877.1"/>
    </source>
</evidence>
<comment type="caution">
    <text evidence="4">The sequence shown here is derived from an EMBL/GenBank/DDBJ whole genome shotgun (WGS) entry which is preliminary data.</text>
</comment>
<dbReference type="PANTHER" id="PTHR31529">
    <property type="entry name" value="LOB DOMAIN CONTAINING PROTEIN"/>
    <property type="match status" value="1"/>
</dbReference>
<organism evidence="4 5">
    <name type="scientific">Abeliophyllum distichum</name>
    <dbReference type="NCBI Taxonomy" id="126358"/>
    <lineage>
        <taxon>Eukaryota</taxon>
        <taxon>Viridiplantae</taxon>
        <taxon>Streptophyta</taxon>
        <taxon>Embryophyta</taxon>
        <taxon>Tracheophyta</taxon>
        <taxon>Spermatophyta</taxon>
        <taxon>Magnoliopsida</taxon>
        <taxon>eudicotyledons</taxon>
        <taxon>Gunneridae</taxon>
        <taxon>Pentapetalae</taxon>
        <taxon>asterids</taxon>
        <taxon>lamiids</taxon>
        <taxon>Lamiales</taxon>
        <taxon>Oleaceae</taxon>
        <taxon>Forsythieae</taxon>
        <taxon>Abeliophyllum</taxon>
    </lineage>
</organism>
<dbReference type="EMBL" id="JBFOLK010000010">
    <property type="protein sequence ID" value="KAL2480877.1"/>
    <property type="molecule type" value="Genomic_DNA"/>
</dbReference>